<organism evidence="2 3">
    <name type="scientific">Streptomyces solicavernae</name>
    <dbReference type="NCBI Taxonomy" id="3043614"/>
    <lineage>
        <taxon>Bacteria</taxon>
        <taxon>Bacillati</taxon>
        <taxon>Actinomycetota</taxon>
        <taxon>Actinomycetes</taxon>
        <taxon>Kitasatosporales</taxon>
        <taxon>Streptomycetaceae</taxon>
        <taxon>Streptomyces</taxon>
    </lineage>
</organism>
<dbReference type="EMBL" id="JASCIR010000040">
    <property type="protein sequence ID" value="MDI3390147.1"/>
    <property type="molecule type" value="Genomic_DNA"/>
</dbReference>
<reference evidence="2 3" key="1">
    <citation type="submission" date="2023-05" db="EMBL/GenBank/DDBJ databases">
        <title>Draft genome sequence of Streptomyces sp. B-S-A8 isolated from a cave soil in Thailand.</title>
        <authorList>
            <person name="Chamroensaksri N."/>
            <person name="Muangham S."/>
        </authorList>
    </citation>
    <scope>NUCLEOTIDE SEQUENCE [LARGE SCALE GENOMIC DNA]</scope>
    <source>
        <strain evidence="2 3">B-S-A8</strain>
    </source>
</reference>
<dbReference type="InterPro" id="IPR050571">
    <property type="entry name" value="Class-IV_PLP-Dep_Aminotrnsfr"/>
</dbReference>
<dbReference type="SUPFAM" id="SSF56752">
    <property type="entry name" value="D-aminoacid aminotransferase-like PLP-dependent enzymes"/>
    <property type="match status" value="1"/>
</dbReference>
<keyword evidence="2" id="KW-0808">Transferase</keyword>
<evidence type="ECO:0000256" key="1">
    <source>
        <dbReference type="ARBA" id="ARBA00009320"/>
    </source>
</evidence>
<dbReference type="InterPro" id="IPR036038">
    <property type="entry name" value="Aminotransferase-like"/>
</dbReference>
<sequence length="259" mass="28518">MAELNGRPVHPDALAALALTNYGHFTSMRCDNGRIRGLQLHMERLVRDCREVFGAELDVDRVREYVRQGAQNRQGSFVIRVTIFDPDLQMGHPGAEAHPQILVTVRSAGEFPAPPMTVRTQTFTRDTAQVKHMGLFPQLKARREAQLAGSDDALFADADGVISEGGTWNVGFVDQDGAVIWPEGPVLPGVTMKLLQNAHPYRTQQVTLNDLSQMRAAFATNTSIGVRPITAIDDRTFPADDPTLDKLRSLYADIAGDEL</sequence>
<evidence type="ECO:0000313" key="2">
    <source>
        <dbReference type="EMBL" id="MDI3390147.1"/>
    </source>
</evidence>
<protein>
    <submittedName>
        <fullName evidence="2">Aminotransferase class IV family protein</fullName>
    </submittedName>
</protein>
<dbReference type="PANTHER" id="PTHR42743:SF13">
    <property type="entry name" value="P-LOOP CONTAINING NUCLEOSIDE TRIPHOSPHATE HYDROLASE PROTEIN"/>
    <property type="match status" value="1"/>
</dbReference>
<dbReference type="Gene3D" id="3.30.470.10">
    <property type="match status" value="1"/>
</dbReference>
<proteinExistence type="inferred from homology"/>
<name>A0ABT6S0D2_9ACTN</name>
<dbReference type="Gene3D" id="3.20.10.10">
    <property type="entry name" value="D-amino Acid Aminotransferase, subunit A, domain 2"/>
    <property type="match status" value="1"/>
</dbReference>
<dbReference type="InterPro" id="IPR001544">
    <property type="entry name" value="Aminotrans_IV"/>
</dbReference>
<dbReference type="RefSeq" id="WP_282516626.1">
    <property type="nucleotide sequence ID" value="NZ_JASCIR010000040.1"/>
</dbReference>
<accession>A0ABT6S0D2</accession>
<dbReference type="InterPro" id="IPR043132">
    <property type="entry name" value="BCAT-like_C"/>
</dbReference>
<keyword evidence="3" id="KW-1185">Reference proteome</keyword>
<dbReference type="Proteomes" id="UP001224661">
    <property type="component" value="Unassembled WGS sequence"/>
</dbReference>
<dbReference type="Pfam" id="PF01063">
    <property type="entry name" value="Aminotran_4"/>
    <property type="match status" value="1"/>
</dbReference>
<dbReference type="NCBIfam" id="NF006734">
    <property type="entry name" value="PRK09266.1"/>
    <property type="match status" value="1"/>
</dbReference>
<dbReference type="InterPro" id="IPR043131">
    <property type="entry name" value="BCAT-like_N"/>
</dbReference>
<keyword evidence="2" id="KW-0032">Aminotransferase</keyword>
<evidence type="ECO:0000313" key="3">
    <source>
        <dbReference type="Proteomes" id="UP001224661"/>
    </source>
</evidence>
<gene>
    <name evidence="2" type="ORF">QIS99_28735</name>
</gene>
<dbReference type="GO" id="GO:0008483">
    <property type="term" value="F:transaminase activity"/>
    <property type="evidence" value="ECO:0007669"/>
    <property type="project" value="UniProtKB-KW"/>
</dbReference>
<dbReference type="PANTHER" id="PTHR42743">
    <property type="entry name" value="AMINO-ACID AMINOTRANSFERASE"/>
    <property type="match status" value="1"/>
</dbReference>
<comment type="similarity">
    <text evidence="1">Belongs to the class-IV pyridoxal-phosphate-dependent aminotransferase family.</text>
</comment>
<comment type="caution">
    <text evidence="2">The sequence shown here is derived from an EMBL/GenBank/DDBJ whole genome shotgun (WGS) entry which is preliminary data.</text>
</comment>